<dbReference type="EMBL" id="JAPNKA010000001">
    <property type="protein sequence ID" value="MCY1077255.1"/>
    <property type="molecule type" value="Genomic_DNA"/>
</dbReference>
<gene>
    <name evidence="2" type="ORF">OV287_22555</name>
</gene>
<feature type="domain" description="ARG and Rhodanese-Phosphatase-superfamily-associated" evidence="1">
    <location>
        <begin position="12"/>
        <end position="290"/>
    </location>
</feature>
<evidence type="ECO:0000313" key="3">
    <source>
        <dbReference type="Proteomes" id="UP001207654"/>
    </source>
</evidence>
<dbReference type="RefSeq" id="WP_267536101.1">
    <property type="nucleotide sequence ID" value="NZ_JAPNKA010000001.1"/>
</dbReference>
<proteinExistence type="predicted"/>
<dbReference type="InterPro" id="IPR054346">
    <property type="entry name" value="ARPP-2"/>
</dbReference>
<organism evidence="2 3">
    <name type="scientific">Archangium lansingense</name>
    <dbReference type="NCBI Taxonomy" id="2995310"/>
    <lineage>
        <taxon>Bacteria</taxon>
        <taxon>Pseudomonadati</taxon>
        <taxon>Myxococcota</taxon>
        <taxon>Myxococcia</taxon>
        <taxon>Myxococcales</taxon>
        <taxon>Cystobacterineae</taxon>
        <taxon>Archangiaceae</taxon>
        <taxon>Archangium</taxon>
    </lineage>
</organism>
<protein>
    <recommendedName>
        <fullName evidence="1">ARG and Rhodanese-Phosphatase-superfamily-associated domain-containing protein</fullName>
    </recommendedName>
</protein>
<evidence type="ECO:0000313" key="2">
    <source>
        <dbReference type="EMBL" id="MCY1077255.1"/>
    </source>
</evidence>
<dbReference type="Proteomes" id="UP001207654">
    <property type="component" value="Unassembled WGS sequence"/>
</dbReference>
<keyword evidence="3" id="KW-1185">Reference proteome</keyword>
<accession>A0ABT4A6H9</accession>
<dbReference type="Pfam" id="PF22549">
    <property type="entry name" value="ARPP-2"/>
    <property type="match status" value="1"/>
</dbReference>
<comment type="caution">
    <text evidence="2">The sequence shown here is derived from an EMBL/GenBank/DDBJ whole genome shotgun (WGS) entry which is preliminary data.</text>
</comment>
<evidence type="ECO:0000259" key="1">
    <source>
        <dbReference type="Pfam" id="PF22549"/>
    </source>
</evidence>
<name>A0ABT4A6H9_9BACT</name>
<sequence>MAPTETKHILPMGLRLAPSQVWGSIRLVPVLRDDVRGDLRFARRTYDDDLTVVSLKGGLMEPGLKYVSYVPHGLVMAWDDRSRSASAAFGTQLHKPEGKALKVGPFTVRVMHRMVHREDKNRLRLLPLHLAMEGFLALHFGGPEVAWSEYSQEALSRGLDPRSEWSVRGWASTAFDEALRIFEIHEQQVGVLIFHADLLLSAFIVSHPEDYRALHRALVEDFYGDLLLQYGFLGDVPPMGLSIDERRVSSLGDLRAAVAQMRKDWDSFQGFMAGGLFGAEVSASTVYEAGPFQLQRFVTGLVPSEENHIGEVIVRGDGTLEYLKTYRLSAAQTRRAYLLKQLALAEWNLERTAGNLKTTRNDLVVRLSNAGFGYLLKESVLEAALRRQQGRR</sequence>
<reference evidence="2 3" key="1">
    <citation type="submission" date="2022-11" db="EMBL/GenBank/DDBJ databases">
        <title>Minimal conservation of predation-associated metabolite biosynthetic gene clusters underscores biosynthetic potential of Myxococcota including descriptions for ten novel species: Archangium lansinium sp. nov., Myxococcus landrumus sp. nov., Nannocystis bai.</title>
        <authorList>
            <person name="Ahearne A."/>
            <person name="Stevens C."/>
            <person name="Phillips K."/>
        </authorList>
    </citation>
    <scope>NUCLEOTIDE SEQUENCE [LARGE SCALE GENOMIC DNA]</scope>
    <source>
        <strain evidence="2 3">MIWBW</strain>
    </source>
</reference>